<organism evidence="3 4">
    <name type="scientific">Rhizoctonia solani</name>
    <dbReference type="NCBI Taxonomy" id="456999"/>
    <lineage>
        <taxon>Eukaryota</taxon>
        <taxon>Fungi</taxon>
        <taxon>Dikarya</taxon>
        <taxon>Basidiomycota</taxon>
        <taxon>Agaricomycotina</taxon>
        <taxon>Agaricomycetes</taxon>
        <taxon>Cantharellales</taxon>
        <taxon>Ceratobasidiaceae</taxon>
        <taxon>Rhizoctonia</taxon>
    </lineage>
</organism>
<accession>A0A8H3AE09</accession>
<feature type="transmembrane region" description="Helical" evidence="2">
    <location>
        <begin position="80"/>
        <end position="104"/>
    </location>
</feature>
<keyword evidence="2" id="KW-0472">Membrane</keyword>
<evidence type="ECO:0000256" key="2">
    <source>
        <dbReference type="SAM" id="Phobius"/>
    </source>
</evidence>
<sequence length="223" mass="24709">MTSSQVYASSTRGSAVESTVRPRTRTRTATVTSITTSRTSRTPNAVISKTSGVAPTRTTSQPAAASTDASKPPQDSASSLTVGLAVGIAFLFLAILTILLLFYLRRRRAGQRHPAPQFRPLQQPQSDEKRLSANARYSGYSVASAPLWTVDEEREDELTLSESQAKRNWSRTIRSMLGRFTWLSQASGRQTGAKSEMSRMSERRERLPPPPVSRGRLERQLRR</sequence>
<name>A0A8H3AE09_9AGAM</name>
<evidence type="ECO:0000313" key="4">
    <source>
        <dbReference type="Proteomes" id="UP000663853"/>
    </source>
</evidence>
<feature type="compositionally biased region" description="Polar residues" evidence="1">
    <location>
        <begin position="45"/>
        <end position="77"/>
    </location>
</feature>
<keyword evidence="2" id="KW-1133">Transmembrane helix</keyword>
<evidence type="ECO:0000313" key="3">
    <source>
        <dbReference type="EMBL" id="CAE6424412.1"/>
    </source>
</evidence>
<evidence type="ECO:0008006" key="5">
    <source>
        <dbReference type="Google" id="ProtNLM"/>
    </source>
</evidence>
<evidence type="ECO:0000256" key="1">
    <source>
        <dbReference type="SAM" id="MobiDB-lite"/>
    </source>
</evidence>
<protein>
    <recommendedName>
        <fullName evidence="5">Transmembrane protein</fullName>
    </recommendedName>
</protein>
<feature type="compositionally biased region" description="Polar residues" evidence="1">
    <location>
        <begin position="1"/>
        <end position="17"/>
    </location>
</feature>
<feature type="region of interest" description="Disordered" evidence="1">
    <location>
        <begin position="1"/>
        <end position="77"/>
    </location>
</feature>
<gene>
    <name evidence="3" type="ORF">RDB_LOCUS16405</name>
</gene>
<reference evidence="3" key="1">
    <citation type="submission" date="2021-01" db="EMBL/GenBank/DDBJ databases">
        <authorList>
            <person name="Kaushik A."/>
        </authorList>
    </citation>
    <scope>NUCLEOTIDE SEQUENCE</scope>
    <source>
        <strain evidence="3">AG6-10EEA</strain>
    </source>
</reference>
<comment type="caution">
    <text evidence="3">The sequence shown here is derived from an EMBL/GenBank/DDBJ whole genome shotgun (WGS) entry which is preliminary data.</text>
</comment>
<feature type="compositionally biased region" description="Basic and acidic residues" evidence="1">
    <location>
        <begin position="196"/>
        <end position="207"/>
    </location>
</feature>
<feature type="region of interest" description="Disordered" evidence="1">
    <location>
        <begin position="186"/>
        <end position="223"/>
    </location>
</feature>
<feature type="compositionally biased region" description="Low complexity" evidence="1">
    <location>
        <begin position="27"/>
        <end position="43"/>
    </location>
</feature>
<keyword evidence="2" id="KW-0812">Transmembrane</keyword>
<dbReference type="EMBL" id="CAJMXA010000291">
    <property type="protein sequence ID" value="CAE6424412.1"/>
    <property type="molecule type" value="Genomic_DNA"/>
</dbReference>
<dbReference type="Proteomes" id="UP000663853">
    <property type="component" value="Unassembled WGS sequence"/>
</dbReference>
<proteinExistence type="predicted"/>
<dbReference type="AlphaFoldDB" id="A0A8H3AE09"/>